<proteinExistence type="predicted"/>
<organism evidence="4 5">
    <name type="scientific">Wuchereria bancrofti</name>
    <dbReference type="NCBI Taxonomy" id="6293"/>
    <lineage>
        <taxon>Eukaryota</taxon>
        <taxon>Metazoa</taxon>
        <taxon>Ecdysozoa</taxon>
        <taxon>Nematoda</taxon>
        <taxon>Chromadorea</taxon>
        <taxon>Rhabditida</taxon>
        <taxon>Spirurina</taxon>
        <taxon>Spiruromorpha</taxon>
        <taxon>Filarioidea</taxon>
        <taxon>Onchocercidae</taxon>
        <taxon>Wuchereria</taxon>
    </lineage>
</organism>
<feature type="domain" description="Transmembrane protein 131-like N-terminal" evidence="2">
    <location>
        <begin position="89"/>
        <end position="154"/>
    </location>
</feature>
<gene>
    <name evidence="4" type="ORF">WUBG_07727</name>
</gene>
<dbReference type="EMBL" id="ADBV01003714">
    <property type="protein sequence ID" value="EJW81364.1"/>
    <property type="molecule type" value="Genomic_DNA"/>
</dbReference>
<dbReference type="Proteomes" id="UP000004810">
    <property type="component" value="Unassembled WGS sequence"/>
</dbReference>
<comment type="caution">
    <text evidence="4">The sequence shown here is derived from an EMBL/GenBank/DDBJ whole genome shotgun (WGS) entry which is preliminary data.</text>
</comment>
<dbReference type="AlphaFoldDB" id="J9F1Y7"/>
<feature type="signal peptide" evidence="1">
    <location>
        <begin position="1"/>
        <end position="30"/>
    </location>
</feature>
<feature type="chain" id="PRO_5003823598" evidence="1">
    <location>
        <begin position="31"/>
        <end position="245"/>
    </location>
</feature>
<evidence type="ECO:0000313" key="5">
    <source>
        <dbReference type="Proteomes" id="UP000004810"/>
    </source>
</evidence>
<dbReference type="PANTHER" id="PTHR22050">
    <property type="entry name" value="RW1 PROTEIN HOMOLOG"/>
    <property type="match status" value="1"/>
</dbReference>
<dbReference type="PANTHER" id="PTHR22050:SF0">
    <property type="entry name" value="TRANSMEMBRANE PROTEIN 131 HOMOLOG"/>
    <property type="match status" value="1"/>
</dbReference>
<sequence>MIGSDSMIIGKYFLLTLVLQLDCTIRHCWATAEGTFDLSIELPFMATAFVQTGNELHYFSDIEYHDSLANGAPLKSSDQNAAMLNNQLQFTPNELQFDEQSLGVARQQEVRVHNPTASTVRFDAISGSTVHFHCSFPEHKCSFLPRQEGLIENVLIVHSSLGSFTYSVKGKGKGSAYRIRPLVGVKIPVNGTLISPVQLHNPHPTKLRVTEIYSSDGDLHLELPDVAPETHHSVSLWVWCSFFFL</sequence>
<dbReference type="InterPro" id="IPR022113">
    <property type="entry name" value="TMEM131L_N"/>
</dbReference>
<protein>
    <submittedName>
        <fullName evidence="4">Uncharacterized protein</fullName>
    </submittedName>
</protein>
<name>J9F1Y7_WUCBA</name>
<keyword evidence="1" id="KW-0732">Signal</keyword>
<evidence type="ECO:0000256" key="1">
    <source>
        <dbReference type="SAM" id="SignalP"/>
    </source>
</evidence>
<evidence type="ECO:0000259" key="3">
    <source>
        <dbReference type="Pfam" id="PF24495"/>
    </source>
</evidence>
<evidence type="ECO:0000259" key="2">
    <source>
        <dbReference type="Pfam" id="PF12371"/>
    </source>
</evidence>
<reference evidence="5" key="1">
    <citation type="submission" date="2012-08" db="EMBL/GenBank/DDBJ databases">
        <title>The Genome Sequence of Wuchereria bancrofti.</title>
        <authorList>
            <person name="Nutman T.B."/>
            <person name="Fink D.L."/>
            <person name="Russ C."/>
            <person name="Young S."/>
            <person name="Zeng Q."/>
            <person name="Koehrsen M."/>
            <person name="Alvarado L."/>
            <person name="Berlin A."/>
            <person name="Chapman S.B."/>
            <person name="Chen Z."/>
            <person name="Freedman E."/>
            <person name="Gellesch M."/>
            <person name="Goldberg J."/>
            <person name="Griggs A."/>
            <person name="Gujja S."/>
            <person name="Heilman E.R."/>
            <person name="Heiman D."/>
            <person name="Hepburn T."/>
            <person name="Howarth C."/>
            <person name="Jen D."/>
            <person name="Larson L."/>
            <person name="Lewis B."/>
            <person name="Mehta T."/>
            <person name="Park D."/>
            <person name="Pearson M."/>
            <person name="Roberts A."/>
            <person name="Saif S."/>
            <person name="Shea T."/>
            <person name="Shenoy N."/>
            <person name="Sisk P."/>
            <person name="Stolte C."/>
            <person name="Sykes S."/>
            <person name="Walk T."/>
            <person name="White J."/>
            <person name="Yandava C."/>
            <person name="Haas B."/>
            <person name="Henn M.R."/>
            <person name="Nusbaum C."/>
            <person name="Birren B."/>
        </authorList>
    </citation>
    <scope>NUCLEOTIDE SEQUENCE [LARGE SCALE GENOMIC DNA]</scope>
    <source>
        <strain evidence="5">NA</strain>
    </source>
</reference>
<evidence type="ECO:0000313" key="4">
    <source>
        <dbReference type="EMBL" id="EJW81364.1"/>
    </source>
</evidence>
<dbReference type="InterPro" id="IPR039877">
    <property type="entry name" value="TMEM131-like"/>
</dbReference>
<dbReference type="Pfam" id="PF12371">
    <property type="entry name" value="TMEM131_like_N"/>
    <property type="match status" value="1"/>
</dbReference>
<feature type="domain" description="TMEM131 second Ig-like" evidence="3">
    <location>
        <begin position="177"/>
        <end position="237"/>
    </location>
</feature>
<accession>J9F1Y7</accession>
<dbReference type="GO" id="GO:0016020">
    <property type="term" value="C:membrane"/>
    <property type="evidence" value="ECO:0007669"/>
    <property type="project" value="TreeGrafter"/>
</dbReference>
<dbReference type="Pfam" id="PF24495">
    <property type="entry name" value="Ig_TMEM131_2"/>
    <property type="match status" value="1"/>
</dbReference>
<dbReference type="InterPro" id="IPR056311">
    <property type="entry name" value="TMEM131_Ig_2"/>
</dbReference>